<proteinExistence type="predicted"/>
<dbReference type="EMBL" id="UYRU01097078">
    <property type="protein sequence ID" value="VDN39914.1"/>
    <property type="molecule type" value="Genomic_DNA"/>
</dbReference>
<dbReference type="Proteomes" id="UP000281553">
    <property type="component" value="Unassembled WGS sequence"/>
</dbReference>
<organism evidence="1 2">
    <name type="scientific">Dibothriocephalus latus</name>
    <name type="common">Fish tapeworm</name>
    <name type="synonym">Diphyllobothrium latum</name>
    <dbReference type="NCBI Taxonomy" id="60516"/>
    <lineage>
        <taxon>Eukaryota</taxon>
        <taxon>Metazoa</taxon>
        <taxon>Spiralia</taxon>
        <taxon>Lophotrochozoa</taxon>
        <taxon>Platyhelminthes</taxon>
        <taxon>Cestoda</taxon>
        <taxon>Eucestoda</taxon>
        <taxon>Diphyllobothriidea</taxon>
        <taxon>Diphyllobothriidae</taxon>
        <taxon>Dibothriocephalus</taxon>
    </lineage>
</organism>
<sequence>MEESFTEAGAGPPAMYVYADDEVIEPGQAPMIDLRTLNEHPGFLRSEYFESVLDKVTVPLLPAEVDILRRPAAPRRLRQPTKEPLNTQPSQCPSNLFEVSYVTAVSVSYSYLPC</sequence>
<protein>
    <submittedName>
        <fullName evidence="1">Uncharacterized protein</fullName>
    </submittedName>
</protein>
<reference evidence="1 2" key="1">
    <citation type="submission" date="2018-11" db="EMBL/GenBank/DDBJ databases">
        <authorList>
            <consortium name="Pathogen Informatics"/>
        </authorList>
    </citation>
    <scope>NUCLEOTIDE SEQUENCE [LARGE SCALE GENOMIC DNA]</scope>
</reference>
<gene>
    <name evidence="1" type="ORF">DILT_LOCUS18061</name>
</gene>
<name>A0A3P7NB88_DIBLA</name>
<evidence type="ECO:0000313" key="1">
    <source>
        <dbReference type="EMBL" id="VDN39914.1"/>
    </source>
</evidence>
<dbReference type="OrthoDB" id="6258774at2759"/>
<dbReference type="AlphaFoldDB" id="A0A3P7NB88"/>
<accession>A0A3P7NB88</accession>
<keyword evidence="2" id="KW-1185">Reference proteome</keyword>
<evidence type="ECO:0000313" key="2">
    <source>
        <dbReference type="Proteomes" id="UP000281553"/>
    </source>
</evidence>